<dbReference type="Gene3D" id="3.30.1330.70">
    <property type="entry name" value="Holliday junction resolvase RusA"/>
    <property type="match status" value="1"/>
</dbReference>
<feature type="region of interest" description="Disordered" evidence="1">
    <location>
        <begin position="121"/>
        <end position="147"/>
    </location>
</feature>
<dbReference type="Proteomes" id="UP001519305">
    <property type="component" value="Unassembled WGS sequence"/>
</dbReference>
<name>A0ABS4U9Y6_9CORY</name>
<evidence type="ECO:0000313" key="2">
    <source>
        <dbReference type="EMBL" id="MBP2333319.1"/>
    </source>
</evidence>
<dbReference type="RefSeq" id="WP_209653963.1">
    <property type="nucleotide sequence ID" value="NZ_CP047357.1"/>
</dbReference>
<proteinExistence type="predicted"/>
<reference evidence="2 3" key="1">
    <citation type="submission" date="2021-03" db="EMBL/GenBank/DDBJ databases">
        <title>Sequencing the genomes of 1000 actinobacteria strains.</title>
        <authorList>
            <person name="Klenk H.-P."/>
        </authorList>
    </citation>
    <scope>NUCLEOTIDE SEQUENCE [LARGE SCALE GENOMIC DNA]</scope>
    <source>
        <strain evidence="2 3">DSM 44506</strain>
    </source>
</reference>
<sequence length="147" mass="15829">MTWFHVRGHPAAQGSKRHIGGGRLIESSKRLPAWREAVQDAALQHLTPIPAGVPVRVEIHFVMPRPKSLPKSRPTPPAVKRIGDLDKLCRAILDGLDGPAYADDSQVTVLVADKRIAEPGEEPGARIHVSPVEALEPPTPTQCAGTP</sequence>
<evidence type="ECO:0000313" key="3">
    <source>
        <dbReference type="Proteomes" id="UP001519305"/>
    </source>
</evidence>
<dbReference type="SUPFAM" id="SSF103084">
    <property type="entry name" value="Holliday junction resolvase RusA"/>
    <property type="match status" value="1"/>
</dbReference>
<organism evidence="2 3">
    <name type="scientific">Corynebacterium freneyi</name>
    <dbReference type="NCBI Taxonomy" id="134034"/>
    <lineage>
        <taxon>Bacteria</taxon>
        <taxon>Bacillati</taxon>
        <taxon>Actinomycetota</taxon>
        <taxon>Actinomycetes</taxon>
        <taxon>Mycobacteriales</taxon>
        <taxon>Corynebacteriaceae</taxon>
        <taxon>Corynebacterium</taxon>
    </lineage>
</organism>
<accession>A0ABS4U9Y6</accession>
<gene>
    <name evidence="2" type="ORF">JOF33_002018</name>
</gene>
<evidence type="ECO:0000256" key="1">
    <source>
        <dbReference type="SAM" id="MobiDB-lite"/>
    </source>
</evidence>
<comment type="caution">
    <text evidence="2">The sequence shown here is derived from an EMBL/GenBank/DDBJ whole genome shotgun (WGS) entry which is preliminary data.</text>
</comment>
<keyword evidence="3" id="KW-1185">Reference proteome</keyword>
<dbReference type="Pfam" id="PF05866">
    <property type="entry name" value="RusA"/>
    <property type="match status" value="1"/>
</dbReference>
<dbReference type="InterPro" id="IPR008822">
    <property type="entry name" value="Endonuclease_RusA-like"/>
</dbReference>
<protein>
    <submittedName>
        <fullName evidence="2">Holliday junction resolvase RusA-like endonuclease</fullName>
    </submittedName>
</protein>
<dbReference type="EMBL" id="JAGINY010000001">
    <property type="protein sequence ID" value="MBP2333319.1"/>
    <property type="molecule type" value="Genomic_DNA"/>
</dbReference>
<dbReference type="InterPro" id="IPR036614">
    <property type="entry name" value="RusA-like_sf"/>
</dbReference>